<accession>D6WK13</accession>
<evidence type="ECO:0000313" key="1">
    <source>
        <dbReference type="EMBL" id="EFA03632.1"/>
    </source>
</evidence>
<gene>
    <name evidence="1" type="primary">GLEAN_13725</name>
    <name evidence="1" type="ORF">TcasGA2_TC013725</name>
</gene>
<reference evidence="1 2" key="1">
    <citation type="journal article" date="2008" name="Nature">
        <title>The genome of the model beetle and pest Tribolium castaneum.</title>
        <authorList>
            <consortium name="Tribolium Genome Sequencing Consortium"/>
            <person name="Richards S."/>
            <person name="Gibbs R.A."/>
            <person name="Weinstock G.M."/>
            <person name="Brown S.J."/>
            <person name="Denell R."/>
            <person name="Beeman R.W."/>
            <person name="Gibbs R."/>
            <person name="Beeman R.W."/>
            <person name="Brown S.J."/>
            <person name="Bucher G."/>
            <person name="Friedrich M."/>
            <person name="Grimmelikhuijzen C.J."/>
            <person name="Klingler M."/>
            <person name="Lorenzen M."/>
            <person name="Richards S."/>
            <person name="Roth S."/>
            <person name="Schroder R."/>
            <person name="Tautz D."/>
            <person name="Zdobnov E.M."/>
            <person name="Muzny D."/>
            <person name="Gibbs R.A."/>
            <person name="Weinstock G.M."/>
            <person name="Attaway T."/>
            <person name="Bell S."/>
            <person name="Buhay C.J."/>
            <person name="Chandrabose M.N."/>
            <person name="Chavez D."/>
            <person name="Clerk-Blankenburg K.P."/>
            <person name="Cree A."/>
            <person name="Dao M."/>
            <person name="Davis C."/>
            <person name="Chacko J."/>
            <person name="Dinh H."/>
            <person name="Dugan-Rocha S."/>
            <person name="Fowler G."/>
            <person name="Garner T.T."/>
            <person name="Garnes J."/>
            <person name="Gnirke A."/>
            <person name="Hawes A."/>
            <person name="Hernandez J."/>
            <person name="Hines S."/>
            <person name="Holder M."/>
            <person name="Hume J."/>
            <person name="Jhangiani S.N."/>
            <person name="Joshi V."/>
            <person name="Khan Z.M."/>
            <person name="Jackson L."/>
            <person name="Kovar C."/>
            <person name="Kowis A."/>
            <person name="Lee S."/>
            <person name="Lewis L.R."/>
            <person name="Margolis J."/>
            <person name="Morgan M."/>
            <person name="Nazareth L.V."/>
            <person name="Nguyen N."/>
            <person name="Okwuonu G."/>
            <person name="Parker D."/>
            <person name="Richards S."/>
            <person name="Ruiz S.J."/>
            <person name="Santibanez J."/>
            <person name="Savard J."/>
            <person name="Scherer S.E."/>
            <person name="Schneider B."/>
            <person name="Sodergren E."/>
            <person name="Tautz D."/>
            <person name="Vattahil S."/>
            <person name="Villasana D."/>
            <person name="White C.S."/>
            <person name="Wright R."/>
            <person name="Park Y."/>
            <person name="Beeman R.W."/>
            <person name="Lord J."/>
            <person name="Oppert B."/>
            <person name="Lorenzen M."/>
            <person name="Brown S."/>
            <person name="Wang L."/>
            <person name="Savard J."/>
            <person name="Tautz D."/>
            <person name="Richards S."/>
            <person name="Weinstock G."/>
            <person name="Gibbs R.A."/>
            <person name="Liu Y."/>
            <person name="Worley K."/>
            <person name="Weinstock G."/>
            <person name="Elsik C.G."/>
            <person name="Reese J.T."/>
            <person name="Elhaik E."/>
            <person name="Landan G."/>
            <person name="Graur D."/>
            <person name="Arensburger P."/>
            <person name="Atkinson P."/>
            <person name="Beeman R.W."/>
            <person name="Beidler J."/>
            <person name="Brown S.J."/>
            <person name="Demuth J.P."/>
            <person name="Drury D.W."/>
            <person name="Du Y.Z."/>
            <person name="Fujiwara H."/>
            <person name="Lorenzen M."/>
            <person name="Maselli V."/>
            <person name="Osanai M."/>
            <person name="Park Y."/>
            <person name="Robertson H.M."/>
            <person name="Tu Z."/>
            <person name="Wang J.J."/>
            <person name="Wang S."/>
            <person name="Richards S."/>
            <person name="Song H."/>
            <person name="Zhang L."/>
            <person name="Sodergren E."/>
            <person name="Werner D."/>
            <person name="Stanke M."/>
            <person name="Morgenstern B."/>
            <person name="Solovyev V."/>
            <person name="Kosarev P."/>
            <person name="Brown G."/>
            <person name="Chen H.C."/>
            <person name="Ermolaeva O."/>
            <person name="Hlavina W."/>
            <person name="Kapustin Y."/>
            <person name="Kiryutin B."/>
            <person name="Kitts P."/>
            <person name="Maglott D."/>
            <person name="Pruitt K."/>
            <person name="Sapojnikov V."/>
            <person name="Souvorov A."/>
            <person name="Mackey A.J."/>
            <person name="Waterhouse R.M."/>
            <person name="Wyder S."/>
            <person name="Zdobnov E.M."/>
            <person name="Zdobnov E.M."/>
            <person name="Wyder S."/>
            <person name="Kriventseva E.V."/>
            <person name="Kadowaki T."/>
            <person name="Bork P."/>
            <person name="Aranda M."/>
            <person name="Bao R."/>
            <person name="Beermann A."/>
            <person name="Berns N."/>
            <person name="Bolognesi R."/>
            <person name="Bonneton F."/>
            <person name="Bopp D."/>
            <person name="Brown S.J."/>
            <person name="Bucher G."/>
            <person name="Butts T."/>
            <person name="Chaumot A."/>
            <person name="Denell R.E."/>
            <person name="Ferrier D.E."/>
            <person name="Friedrich M."/>
            <person name="Gordon C.M."/>
            <person name="Jindra M."/>
            <person name="Klingler M."/>
            <person name="Lan Q."/>
            <person name="Lattorff H.M."/>
            <person name="Laudet V."/>
            <person name="von Levetsow C."/>
            <person name="Liu Z."/>
            <person name="Lutz R."/>
            <person name="Lynch J.A."/>
            <person name="da Fonseca R.N."/>
            <person name="Posnien N."/>
            <person name="Reuter R."/>
            <person name="Roth S."/>
            <person name="Savard J."/>
            <person name="Schinko J.B."/>
            <person name="Schmitt C."/>
            <person name="Schoppmeier M."/>
            <person name="Schroder R."/>
            <person name="Shippy T.D."/>
            <person name="Simonnet F."/>
            <person name="Marques-Souza H."/>
            <person name="Tautz D."/>
            <person name="Tomoyasu Y."/>
            <person name="Trauner J."/>
            <person name="Van der Zee M."/>
            <person name="Vervoort M."/>
            <person name="Wittkopp N."/>
            <person name="Wimmer E.A."/>
            <person name="Yang X."/>
            <person name="Jones A.K."/>
            <person name="Sattelle D.B."/>
            <person name="Ebert P.R."/>
            <person name="Nelson D."/>
            <person name="Scott J.G."/>
            <person name="Beeman R.W."/>
            <person name="Muthukrishnan S."/>
            <person name="Kramer K.J."/>
            <person name="Arakane Y."/>
            <person name="Beeman R.W."/>
            <person name="Zhu Q."/>
            <person name="Hogenkamp D."/>
            <person name="Dixit R."/>
            <person name="Oppert B."/>
            <person name="Jiang H."/>
            <person name="Zou Z."/>
            <person name="Marshall J."/>
            <person name="Elpidina E."/>
            <person name="Vinokurov K."/>
            <person name="Oppert C."/>
            <person name="Zou Z."/>
            <person name="Evans J."/>
            <person name="Lu Z."/>
            <person name="Zhao P."/>
            <person name="Sumathipala N."/>
            <person name="Altincicek B."/>
            <person name="Vilcinskas A."/>
            <person name="Williams M."/>
            <person name="Hultmark D."/>
            <person name="Hetru C."/>
            <person name="Jiang H."/>
            <person name="Grimmelikhuijzen C.J."/>
            <person name="Hauser F."/>
            <person name="Cazzamali G."/>
            <person name="Williamson M."/>
            <person name="Park Y."/>
            <person name="Li B."/>
            <person name="Tanaka Y."/>
            <person name="Predel R."/>
            <person name="Neupert S."/>
            <person name="Schachtner J."/>
            <person name="Verleyen P."/>
            <person name="Raible F."/>
            <person name="Bork P."/>
            <person name="Friedrich M."/>
            <person name="Walden K.K."/>
            <person name="Robertson H.M."/>
            <person name="Angeli S."/>
            <person name="Foret S."/>
            <person name="Bucher G."/>
            <person name="Schuetz S."/>
            <person name="Maleszka R."/>
            <person name="Wimmer E.A."/>
            <person name="Beeman R.W."/>
            <person name="Lorenzen M."/>
            <person name="Tomoyasu Y."/>
            <person name="Miller S.C."/>
            <person name="Grossmann D."/>
            <person name="Bucher G."/>
        </authorList>
    </citation>
    <scope>NUCLEOTIDE SEQUENCE [LARGE SCALE GENOMIC DNA]</scope>
    <source>
        <strain evidence="1 2">Georgia GA2</strain>
    </source>
</reference>
<proteinExistence type="predicted"/>
<dbReference type="InParanoid" id="D6WK13"/>
<protein>
    <submittedName>
        <fullName evidence="1">Uncharacterized protein</fullName>
    </submittedName>
</protein>
<dbReference type="AlphaFoldDB" id="D6WK13"/>
<reference evidence="1 2" key="2">
    <citation type="journal article" date="2010" name="Nucleic Acids Res.">
        <title>BeetleBase in 2010: revisions to provide comprehensive genomic information for Tribolium castaneum.</title>
        <authorList>
            <person name="Kim H.S."/>
            <person name="Murphy T."/>
            <person name="Xia J."/>
            <person name="Caragea D."/>
            <person name="Park Y."/>
            <person name="Beeman R.W."/>
            <person name="Lorenzen M.D."/>
            <person name="Butcher S."/>
            <person name="Manak J.R."/>
            <person name="Brown S.J."/>
        </authorList>
    </citation>
    <scope>GENOME REANNOTATION</scope>
    <source>
        <strain evidence="1 2">Georgia GA2</strain>
    </source>
</reference>
<evidence type="ECO:0000313" key="2">
    <source>
        <dbReference type="Proteomes" id="UP000007266"/>
    </source>
</evidence>
<dbReference type="EMBL" id="KQ971342">
    <property type="protein sequence ID" value="EFA03632.1"/>
    <property type="molecule type" value="Genomic_DNA"/>
</dbReference>
<sequence>MTKRQIKFIGFCRIQVEQQTINDVITITNALKLQLVSQKMGKHHLRENNQQQDPILDHTVHNPLSVKPNLVLNSAEKTHLLVNHYEVKHKREKHLQGYNHKNVLNEPVTVSQVPEG</sequence>
<dbReference type="HOGENOM" id="CLU_2099990_0_0_1"/>
<organism evidence="1 2">
    <name type="scientific">Tribolium castaneum</name>
    <name type="common">Red flour beetle</name>
    <dbReference type="NCBI Taxonomy" id="7070"/>
    <lineage>
        <taxon>Eukaryota</taxon>
        <taxon>Metazoa</taxon>
        <taxon>Ecdysozoa</taxon>
        <taxon>Arthropoda</taxon>
        <taxon>Hexapoda</taxon>
        <taxon>Insecta</taxon>
        <taxon>Pterygota</taxon>
        <taxon>Neoptera</taxon>
        <taxon>Endopterygota</taxon>
        <taxon>Coleoptera</taxon>
        <taxon>Polyphaga</taxon>
        <taxon>Cucujiformia</taxon>
        <taxon>Tenebrionidae</taxon>
        <taxon>Tenebrionidae incertae sedis</taxon>
        <taxon>Tribolium</taxon>
    </lineage>
</organism>
<keyword evidence="2" id="KW-1185">Reference proteome</keyword>
<dbReference type="Proteomes" id="UP000007266">
    <property type="component" value="Linkage group 5"/>
</dbReference>
<name>D6WK13_TRICA</name>